<evidence type="ECO:0000313" key="3">
    <source>
        <dbReference type="EMBL" id="KAG0651319.1"/>
    </source>
</evidence>
<feature type="domain" description="Transcription elongation factor Eaf N-terminal" evidence="2">
    <location>
        <begin position="34"/>
        <end position="112"/>
    </location>
</feature>
<feature type="compositionally biased region" description="Acidic residues" evidence="1">
    <location>
        <begin position="252"/>
        <end position="265"/>
    </location>
</feature>
<feature type="region of interest" description="Disordered" evidence="1">
    <location>
        <begin position="117"/>
        <end position="285"/>
    </location>
</feature>
<keyword evidence="4" id="KW-1185">Reference proteome</keyword>
<sequence length="285" mass="31432">MLYWGSRQRKSTREYDASRGVICSANDADGKPDNHKPDQTSDSSQGSIQLQPSGSDPSSYDLSLSDNSDNYSYTGVRASGDGQYVLIFDAPNKHFVLHRIDSTFNMNMVKAPWEDDSSTLRSQYPQLDTPAPTKSEAQPLQRRISKSAKNAPVAKAEPKRRKAAEKPKKKPPPREPSPEEDEESDDGLTIEDPDAPTTSQPYKSQSTPLIQRHISEDISDEDAEGEEYEDERNQDVDHLKLPSPANNAGGMSDEDLELDLEAELEEALKEGTGSGAGESDESEEE</sequence>
<protein>
    <recommendedName>
        <fullName evidence="2">Transcription elongation factor Eaf N-terminal domain-containing protein</fullName>
    </recommendedName>
</protein>
<feature type="compositionally biased region" description="Acidic residues" evidence="1">
    <location>
        <begin position="178"/>
        <end position="194"/>
    </location>
</feature>
<name>A0A9P6VPL7_9HELO</name>
<evidence type="ECO:0000256" key="1">
    <source>
        <dbReference type="SAM" id="MobiDB-lite"/>
    </source>
</evidence>
<dbReference type="Pfam" id="PF09816">
    <property type="entry name" value="EAF"/>
    <property type="match status" value="1"/>
</dbReference>
<dbReference type="AlphaFoldDB" id="A0A9P6VPL7"/>
<feature type="compositionally biased region" description="Basic and acidic residues" evidence="1">
    <location>
        <begin position="231"/>
        <end position="240"/>
    </location>
</feature>
<feature type="compositionally biased region" description="Basic residues" evidence="1">
    <location>
        <begin position="158"/>
        <end position="171"/>
    </location>
</feature>
<feature type="compositionally biased region" description="Acidic residues" evidence="1">
    <location>
        <begin position="217"/>
        <end position="230"/>
    </location>
</feature>
<feature type="compositionally biased region" description="Basic and acidic residues" evidence="1">
    <location>
        <begin position="28"/>
        <end position="39"/>
    </location>
</feature>
<comment type="caution">
    <text evidence="3">The sequence shown here is derived from an EMBL/GenBank/DDBJ whole genome shotgun (WGS) entry which is preliminary data.</text>
</comment>
<feature type="compositionally biased region" description="Polar residues" evidence="1">
    <location>
        <begin position="196"/>
        <end position="209"/>
    </location>
</feature>
<gene>
    <name evidence="3" type="ORF">D0Z07_1830</name>
</gene>
<evidence type="ECO:0000259" key="2">
    <source>
        <dbReference type="Pfam" id="PF09816"/>
    </source>
</evidence>
<dbReference type="EMBL" id="VNKQ01000004">
    <property type="protein sequence ID" value="KAG0651319.1"/>
    <property type="molecule type" value="Genomic_DNA"/>
</dbReference>
<proteinExistence type="predicted"/>
<feature type="compositionally biased region" description="Low complexity" evidence="1">
    <location>
        <begin position="52"/>
        <end position="66"/>
    </location>
</feature>
<organism evidence="3 4">
    <name type="scientific">Hyphodiscus hymeniophilus</name>
    <dbReference type="NCBI Taxonomy" id="353542"/>
    <lineage>
        <taxon>Eukaryota</taxon>
        <taxon>Fungi</taxon>
        <taxon>Dikarya</taxon>
        <taxon>Ascomycota</taxon>
        <taxon>Pezizomycotina</taxon>
        <taxon>Leotiomycetes</taxon>
        <taxon>Helotiales</taxon>
        <taxon>Hyphodiscaceae</taxon>
        <taxon>Hyphodiscus</taxon>
    </lineage>
</organism>
<accession>A0A9P6VPL7</accession>
<reference evidence="3" key="1">
    <citation type="submission" date="2019-07" db="EMBL/GenBank/DDBJ databases">
        <title>Hyphodiscus hymeniophilus genome sequencing and assembly.</title>
        <authorList>
            <person name="Kramer G."/>
            <person name="Nodwell J."/>
        </authorList>
    </citation>
    <scope>NUCLEOTIDE SEQUENCE</scope>
    <source>
        <strain evidence="3">ATCC 34498</strain>
    </source>
</reference>
<feature type="compositionally biased region" description="Polar residues" evidence="1">
    <location>
        <begin position="40"/>
        <end position="51"/>
    </location>
</feature>
<evidence type="ECO:0000313" key="4">
    <source>
        <dbReference type="Proteomes" id="UP000785200"/>
    </source>
</evidence>
<dbReference type="OrthoDB" id="125903at2759"/>
<dbReference type="Proteomes" id="UP000785200">
    <property type="component" value="Unassembled WGS sequence"/>
</dbReference>
<feature type="region of interest" description="Disordered" evidence="1">
    <location>
        <begin position="1"/>
        <end position="66"/>
    </location>
</feature>
<dbReference type="InterPro" id="IPR019194">
    <property type="entry name" value="Tscrpt_elong_fac_Eaf_N"/>
</dbReference>